<dbReference type="InterPro" id="IPR006222">
    <property type="entry name" value="GCVT_N"/>
</dbReference>
<dbReference type="Pfam" id="PF08669">
    <property type="entry name" value="GCV_T_C"/>
    <property type="match status" value="1"/>
</dbReference>
<dbReference type="Gene3D" id="3.30.70.1400">
    <property type="entry name" value="Aminomethyltransferase beta-barrel domains"/>
    <property type="match status" value="1"/>
</dbReference>
<dbReference type="SUPFAM" id="SSF101790">
    <property type="entry name" value="Aminomethyltransferase beta-barrel domain"/>
    <property type="match status" value="1"/>
</dbReference>
<dbReference type="PANTHER" id="PTHR43757:SF2">
    <property type="entry name" value="AMINOMETHYLTRANSFERASE, MITOCHONDRIAL"/>
    <property type="match status" value="1"/>
</dbReference>
<dbReference type="Pfam" id="PF01571">
    <property type="entry name" value="GCV_T"/>
    <property type="match status" value="1"/>
</dbReference>
<dbReference type="EMBL" id="BPQH01000007">
    <property type="protein sequence ID" value="GJD49786.1"/>
    <property type="molecule type" value="Genomic_DNA"/>
</dbReference>
<feature type="domain" description="Aminomethyltransferase C-terminal" evidence="5">
    <location>
        <begin position="730"/>
        <end position="809"/>
    </location>
</feature>
<evidence type="ECO:0000259" key="6">
    <source>
        <dbReference type="Pfam" id="PF16350"/>
    </source>
</evidence>
<dbReference type="SUPFAM" id="SSF103025">
    <property type="entry name" value="Folate-binding domain"/>
    <property type="match status" value="1"/>
</dbReference>
<name>A0ABQ4QWP9_9HYPH</name>
<dbReference type="Pfam" id="PF01266">
    <property type="entry name" value="DAO"/>
    <property type="match status" value="1"/>
</dbReference>
<dbReference type="Proteomes" id="UP001055167">
    <property type="component" value="Unassembled WGS sequence"/>
</dbReference>
<evidence type="ECO:0000259" key="3">
    <source>
        <dbReference type="Pfam" id="PF01266"/>
    </source>
</evidence>
<dbReference type="SUPFAM" id="SSF54373">
    <property type="entry name" value="FAD-linked reductases, C-terminal domain"/>
    <property type="match status" value="1"/>
</dbReference>
<dbReference type="InterPro" id="IPR036188">
    <property type="entry name" value="FAD/NAD-bd_sf"/>
</dbReference>
<reference evidence="7" key="2">
    <citation type="submission" date="2021-08" db="EMBL/GenBank/DDBJ databases">
        <authorList>
            <person name="Tani A."/>
            <person name="Ola A."/>
            <person name="Ogura Y."/>
            <person name="Katsura K."/>
            <person name="Hayashi T."/>
        </authorList>
    </citation>
    <scope>NUCLEOTIDE SEQUENCE</scope>
    <source>
        <strain evidence="7">KCTC 52305</strain>
    </source>
</reference>
<feature type="domain" description="FAD dependent oxidoreductase central" evidence="6">
    <location>
        <begin position="371"/>
        <end position="425"/>
    </location>
</feature>
<feature type="domain" description="GCVT N-terminal" evidence="4">
    <location>
        <begin position="428"/>
        <end position="711"/>
    </location>
</feature>
<organism evidence="7 8">
    <name type="scientific">Methylobacterium crusticola</name>
    <dbReference type="NCBI Taxonomy" id="1697972"/>
    <lineage>
        <taxon>Bacteria</taxon>
        <taxon>Pseudomonadati</taxon>
        <taxon>Pseudomonadota</taxon>
        <taxon>Alphaproteobacteria</taxon>
        <taxon>Hyphomicrobiales</taxon>
        <taxon>Methylobacteriaceae</taxon>
        <taxon>Methylobacterium</taxon>
    </lineage>
</organism>
<evidence type="ECO:0000256" key="2">
    <source>
        <dbReference type="ARBA" id="ARBA00023002"/>
    </source>
</evidence>
<dbReference type="InterPro" id="IPR032503">
    <property type="entry name" value="FAO_M"/>
</dbReference>
<sequence>MQTKARLVIIGAGIVGCSTAYHLAKRGWRDIVVLDQGPLPHTGGSTSHAPGGLSLISGSRFLTELARYSVPLYASLAVEGLAGAAQVGGLEVAKSPERWAELKRRAGWGKSFGVECHLLTPAECGAKAPLLDPSSLLGGLFTPGAGIGRPVTACQAMTREAESLGAVRFQGGTTVVGLTLEGGRIREVVTDRGRIETEAVLLAAGIWGPILGRMAGITVPLQPMEHLYATVGPVPELAALGTDIAMPIVRVHDNGAYCRMHGAEFGIGNYDHAPLSVDPEDIVSHRVSREPTKRAFTPEHFSRTHRAVEALFPAIQGKPVTHSFNGMFSFTPDGMPVLGPHRDVGNLWLGEAVWVTHGGGVGRLLADWMTDGHPGMDVREADVNRFTAHALTRAYIRTRGRESYRNTHAVIHPAEPMALPRDLRRTAFHARVAERGGVFVEAGGWERAAWCEANAALAETASVPARAGWEARHWSPIQGAEHLATRRAAGLYDVSPLTKTLVAGPGALALLQEVCTNDMDVPVGQVAYTLSCEENGGIRSDMTVVRLAPDRFRIMGSAASGPRDQAWLRAHAERLRSDAAISDETSALCGLGLWGPAARDILARATASDVSNEAIPYYTARQIEVGVVPALALRISYVGEHGYEIYTPTEYGLRLWDALWDAGQEHGLIAGGTGAMDSLRVEKGYRRLGADIHADADPFAAGLGFAVDLTKPSFIGRPVLAERLITPAGRKLACLTLDDPAAVVLGREPILAGDRTVGYVTSSNTGYSVGRHIAFGYLPDQFAVPGQSLAVEYFGQRFAARVVAEPLFDTGGARLEG</sequence>
<proteinExistence type="inferred from homology"/>
<gene>
    <name evidence="7" type="primary">dmg</name>
    <name evidence="7" type="ORF">OPKNFCMD_2520</name>
</gene>
<dbReference type="Pfam" id="PF16350">
    <property type="entry name" value="FAO_M"/>
    <property type="match status" value="1"/>
</dbReference>
<dbReference type="InterPro" id="IPR027266">
    <property type="entry name" value="TrmE/GcvT-like"/>
</dbReference>
<comment type="caution">
    <text evidence="7">The sequence shown here is derived from an EMBL/GenBank/DDBJ whole genome shotgun (WGS) entry which is preliminary data.</text>
</comment>
<protein>
    <submittedName>
        <fullName evidence="7">Dimethylglycine oxidase</fullName>
    </submittedName>
</protein>
<comment type="similarity">
    <text evidence="1">Belongs to the GcvT family.</text>
</comment>
<dbReference type="RefSeq" id="WP_128565231.1">
    <property type="nucleotide sequence ID" value="NZ_BPQH01000007.1"/>
</dbReference>
<evidence type="ECO:0000259" key="4">
    <source>
        <dbReference type="Pfam" id="PF01571"/>
    </source>
</evidence>
<evidence type="ECO:0000256" key="1">
    <source>
        <dbReference type="ARBA" id="ARBA00008609"/>
    </source>
</evidence>
<dbReference type="PROSITE" id="PS51257">
    <property type="entry name" value="PROKAR_LIPOPROTEIN"/>
    <property type="match status" value="1"/>
</dbReference>
<dbReference type="Gene3D" id="2.40.30.110">
    <property type="entry name" value="Aminomethyltransferase beta-barrel domains"/>
    <property type="match status" value="1"/>
</dbReference>
<dbReference type="InterPro" id="IPR013977">
    <property type="entry name" value="GcvT_C"/>
</dbReference>
<dbReference type="PANTHER" id="PTHR43757">
    <property type="entry name" value="AMINOMETHYLTRANSFERASE"/>
    <property type="match status" value="1"/>
</dbReference>
<dbReference type="Gene3D" id="3.50.50.60">
    <property type="entry name" value="FAD/NAD(P)-binding domain"/>
    <property type="match status" value="1"/>
</dbReference>
<dbReference type="Gene3D" id="3.30.9.10">
    <property type="entry name" value="D-Amino Acid Oxidase, subunit A, domain 2"/>
    <property type="match status" value="1"/>
</dbReference>
<evidence type="ECO:0000313" key="8">
    <source>
        <dbReference type="Proteomes" id="UP001055167"/>
    </source>
</evidence>
<dbReference type="SUPFAM" id="SSF51905">
    <property type="entry name" value="FAD/NAD(P)-binding domain"/>
    <property type="match status" value="1"/>
</dbReference>
<dbReference type="InterPro" id="IPR028896">
    <property type="entry name" value="GcvT/YgfZ/DmdA"/>
</dbReference>
<dbReference type="Gene3D" id="3.30.1360.120">
    <property type="entry name" value="Probable tRNA modification gtpase trme, domain 1"/>
    <property type="match status" value="1"/>
</dbReference>
<dbReference type="InterPro" id="IPR006076">
    <property type="entry name" value="FAD-dep_OxRdtase"/>
</dbReference>
<reference evidence="7" key="1">
    <citation type="journal article" date="2021" name="Front. Microbiol.">
        <title>Comprehensive Comparative Genomics and Phenotyping of Methylobacterium Species.</title>
        <authorList>
            <person name="Alessa O."/>
            <person name="Ogura Y."/>
            <person name="Fujitani Y."/>
            <person name="Takami H."/>
            <person name="Hayashi T."/>
            <person name="Sahin N."/>
            <person name="Tani A."/>
        </authorList>
    </citation>
    <scope>NUCLEOTIDE SEQUENCE</scope>
    <source>
        <strain evidence="7">KCTC 52305</strain>
    </source>
</reference>
<evidence type="ECO:0000259" key="5">
    <source>
        <dbReference type="Pfam" id="PF08669"/>
    </source>
</evidence>
<feature type="domain" description="FAD dependent oxidoreductase" evidence="3">
    <location>
        <begin position="7"/>
        <end position="368"/>
    </location>
</feature>
<keyword evidence="8" id="KW-1185">Reference proteome</keyword>
<keyword evidence="2" id="KW-0560">Oxidoreductase</keyword>
<evidence type="ECO:0000313" key="7">
    <source>
        <dbReference type="EMBL" id="GJD49786.1"/>
    </source>
</evidence>
<dbReference type="InterPro" id="IPR029043">
    <property type="entry name" value="GcvT/YgfZ_C"/>
</dbReference>
<accession>A0ABQ4QWP9</accession>